<dbReference type="Proteomes" id="UP000265566">
    <property type="component" value="Chromosome 6"/>
</dbReference>
<dbReference type="InterPro" id="IPR001810">
    <property type="entry name" value="F-box_dom"/>
</dbReference>
<dbReference type="SMART" id="SM00256">
    <property type="entry name" value="FBOX"/>
    <property type="match status" value="1"/>
</dbReference>
<dbReference type="PANTHER" id="PTHR31672:SF13">
    <property type="entry name" value="F-BOX PROTEIN CPR30-LIKE"/>
    <property type="match status" value="1"/>
</dbReference>
<dbReference type="SUPFAM" id="SSF81383">
    <property type="entry name" value="F-box domain"/>
    <property type="match status" value="1"/>
</dbReference>
<dbReference type="Pfam" id="PF00646">
    <property type="entry name" value="F-box"/>
    <property type="match status" value="1"/>
</dbReference>
<dbReference type="OrthoDB" id="591557at2759"/>
<dbReference type="EMBL" id="PSQE01000006">
    <property type="protein sequence ID" value="RHN51624.1"/>
    <property type="molecule type" value="Genomic_DNA"/>
</dbReference>
<sequence length="447" mass="51711">MEILQVKKRGQSDSQQLTVPFVPDELIAEILSFLNVKTIMQLKCVSKSWNSLINDSTFVQKHLKKSSQNPHIILTPPTLKYPISSVESFPVSRLLENPSITVFGDNFHDLNDTCQVIGSCNGLFCLIFHSLHRKYTKYWFCLWNPATRTISEELGTFRCYNTSSETFKFGFGCDISTGTYKLVAYRAEEDDANHSGSWRSQVRIFSLSDNCWRNIESFPLIPIGCIQINRNNNGVHLSGKINWLVIRNYFCASYHYECMNYVEQFVIVSLDLSTETYTQFLLPFGFDEVPHFQPTLHVLMDCLCFSHDFKGTEFVIWQMKKFGVQESWTLLFRIDYFNLEMYNLTINYDTDFDAEFIESCTPPLLPLYLSKNDDTLILANYEDDRAIIYNLRDKRVERVKISSKLCWFSAMDYAESLISTHWKSATPTPSTLSVDRIVAGIGDIRHD</sequence>
<reference evidence="2 5" key="1">
    <citation type="journal article" date="2011" name="Nature">
        <title>The Medicago genome provides insight into the evolution of rhizobial symbioses.</title>
        <authorList>
            <person name="Young N.D."/>
            <person name="Debelle F."/>
            <person name="Oldroyd G.E."/>
            <person name="Geurts R."/>
            <person name="Cannon S.B."/>
            <person name="Udvardi M.K."/>
            <person name="Benedito V.A."/>
            <person name="Mayer K.F."/>
            <person name="Gouzy J."/>
            <person name="Schoof H."/>
            <person name="Van de Peer Y."/>
            <person name="Proost S."/>
            <person name="Cook D.R."/>
            <person name="Meyers B.C."/>
            <person name="Spannagl M."/>
            <person name="Cheung F."/>
            <person name="De Mita S."/>
            <person name="Krishnakumar V."/>
            <person name="Gundlach H."/>
            <person name="Zhou S."/>
            <person name="Mudge J."/>
            <person name="Bharti A.K."/>
            <person name="Murray J.D."/>
            <person name="Naoumkina M.A."/>
            <person name="Rosen B."/>
            <person name="Silverstein K.A."/>
            <person name="Tang H."/>
            <person name="Rombauts S."/>
            <person name="Zhao P.X."/>
            <person name="Zhou P."/>
            <person name="Barbe V."/>
            <person name="Bardou P."/>
            <person name="Bechner M."/>
            <person name="Bellec A."/>
            <person name="Berger A."/>
            <person name="Berges H."/>
            <person name="Bidwell S."/>
            <person name="Bisseling T."/>
            <person name="Choisne N."/>
            <person name="Couloux A."/>
            <person name="Denny R."/>
            <person name="Deshpande S."/>
            <person name="Dai X."/>
            <person name="Doyle J.J."/>
            <person name="Dudez A.M."/>
            <person name="Farmer A.D."/>
            <person name="Fouteau S."/>
            <person name="Franken C."/>
            <person name="Gibelin C."/>
            <person name="Gish J."/>
            <person name="Goldstein S."/>
            <person name="Gonzalez A.J."/>
            <person name="Green P.J."/>
            <person name="Hallab A."/>
            <person name="Hartog M."/>
            <person name="Hua A."/>
            <person name="Humphray S.J."/>
            <person name="Jeong D.H."/>
            <person name="Jing Y."/>
            <person name="Jocker A."/>
            <person name="Kenton S.M."/>
            <person name="Kim D.J."/>
            <person name="Klee K."/>
            <person name="Lai H."/>
            <person name="Lang C."/>
            <person name="Lin S."/>
            <person name="Macmil S.L."/>
            <person name="Magdelenat G."/>
            <person name="Matthews L."/>
            <person name="McCorrison J."/>
            <person name="Monaghan E.L."/>
            <person name="Mun J.H."/>
            <person name="Najar F.Z."/>
            <person name="Nicholson C."/>
            <person name="Noirot C."/>
            <person name="O'Bleness M."/>
            <person name="Paule C.R."/>
            <person name="Poulain J."/>
            <person name="Prion F."/>
            <person name="Qin B."/>
            <person name="Qu C."/>
            <person name="Retzel E.F."/>
            <person name="Riddle C."/>
            <person name="Sallet E."/>
            <person name="Samain S."/>
            <person name="Samson N."/>
            <person name="Sanders I."/>
            <person name="Saurat O."/>
            <person name="Scarpelli C."/>
            <person name="Schiex T."/>
            <person name="Segurens B."/>
            <person name="Severin A.J."/>
            <person name="Sherrier D.J."/>
            <person name="Shi R."/>
            <person name="Sims S."/>
            <person name="Singer S.R."/>
            <person name="Sinharoy S."/>
            <person name="Sterck L."/>
            <person name="Viollet A."/>
            <person name="Wang B.B."/>
            <person name="Wang K."/>
            <person name="Wang M."/>
            <person name="Wang X."/>
            <person name="Warfsmann J."/>
            <person name="Weissenbach J."/>
            <person name="White D.D."/>
            <person name="White J.D."/>
            <person name="Wiley G.B."/>
            <person name="Wincker P."/>
            <person name="Xing Y."/>
            <person name="Yang L."/>
            <person name="Yao Z."/>
            <person name="Ying F."/>
            <person name="Zhai J."/>
            <person name="Zhou L."/>
            <person name="Zuber A."/>
            <person name="Denarie J."/>
            <person name="Dixon R.A."/>
            <person name="May G.D."/>
            <person name="Schwartz D.C."/>
            <person name="Rogers J."/>
            <person name="Quetier F."/>
            <person name="Town C.D."/>
            <person name="Roe B.A."/>
        </authorList>
    </citation>
    <scope>NUCLEOTIDE SEQUENCE [LARGE SCALE GENOMIC DNA]</scope>
    <source>
        <strain evidence="2">A17</strain>
        <strain evidence="4 5">cv. Jemalong A17</strain>
    </source>
</reference>
<dbReference type="HOGENOM" id="CLU_027176_0_1_1"/>
<dbReference type="OMA" id="HYEERND"/>
<proteinExistence type="predicted"/>
<dbReference type="NCBIfam" id="TIGR01640">
    <property type="entry name" value="F_box_assoc_1"/>
    <property type="match status" value="1"/>
</dbReference>
<dbReference type="EnsemblPlants" id="AES75691">
    <property type="protein sequence ID" value="AES75691"/>
    <property type="gene ID" value="MTR_6g055210"/>
</dbReference>
<keyword evidence="5" id="KW-1185">Reference proteome</keyword>
<evidence type="ECO:0000313" key="3">
    <source>
        <dbReference type="EMBL" id="RHN51624.1"/>
    </source>
</evidence>
<reference evidence="3" key="5">
    <citation type="journal article" date="2018" name="Nat. Plants">
        <title>Whole-genome landscape of Medicago truncatula symbiotic genes.</title>
        <authorList>
            <person name="Pecrix Y."/>
            <person name="Gamas P."/>
            <person name="Carrere S."/>
        </authorList>
    </citation>
    <scope>NUCLEOTIDE SEQUENCE</scope>
    <source>
        <tissue evidence="3">Leaves</tissue>
    </source>
</reference>
<evidence type="ECO:0000313" key="6">
    <source>
        <dbReference type="Proteomes" id="UP000265566"/>
    </source>
</evidence>
<reference evidence="4" key="3">
    <citation type="submission" date="2015-04" db="UniProtKB">
        <authorList>
            <consortium name="EnsemblPlants"/>
        </authorList>
    </citation>
    <scope>IDENTIFICATION</scope>
    <source>
        <strain evidence="4">cv. Jemalong A17</strain>
    </source>
</reference>
<evidence type="ECO:0000313" key="5">
    <source>
        <dbReference type="Proteomes" id="UP000002051"/>
    </source>
</evidence>
<reference evidence="6" key="4">
    <citation type="journal article" date="2018" name="Nat. Plants">
        <title>Whole-genome landscape of Medicago truncatula symbiotic genes.</title>
        <authorList>
            <person name="Pecrix Y."/>
            <person name="Staton S.E."/>
            <person name="Sallet E."/>
            <person name="Lelandais-Briere C."/>
            <person name="Moreau S."/>
            <person name="Carrere S."/>
            <person name="Blein T."/>
            <person name="Jardinaud M.F."/>
            <person name="Latrasse D."/>
            <person name="Zouine M."/>
            <person name="Zahm M."/>
            <person name="Kreplak J."/>
            <person name="Mayjonade B."/>
            <person name="Satge C."/>
            <person name="Perez M."/>
            <person name="Cauet S."/>
            <person name="Marande W."/>
            <person name="Chantry-Darmon C."/>
            <person name="Lopez-Roques C."/>
            <person name="Bouchez O."/>
            <person name="Berard A."/>
            <person name="Debelle F."/>
            <person name="Munos S."/>
            <person name="Bendahmane A."/>
            <person name="Berges H."/>
            <person name="Niebel A."/>
            <person name="Buitink J."/>
            <person name="Frugier F."/>
            <person name="Benhamed M."/>
            <person name="Crespi M."/>
            <person name="Gouzy J."/>
            <person name="Gamas P."/>
        </authorList>
    </citation>
    <scope>NUCLEOTIDE SEQUENCE [LARGE SCALE GENOMIC DNA]</scope>
    <source>
        <strain evidence="6">cv. Jemalong A17</strain>
    </source>
</reference>
<dbReference type="KEGG" id="mtr:11438147"/>
<dbReference type="Gramene" id="rna36102">
    <property type="protein sequence ID" value="RHN51624.1"/>
    <property type="gene ID" value="gene36102"/>
</dbReference>
<organism evidence="2 5">
    <name type="scientific">Medicago truncatula</name>
    <name type="common">Barrel medic</name>
    <name type="synonym">Medicago tribuloides</name>
    <dbReference type="NCBI Taxonomy" id="3880"/>
    <lineage>
        <taxon>Eukaryota</taxon>
        <taxon>Viridiplantae</taxon>
        <taxon>Streptophyta</taxon>
        <taxon>Embryophyta</taxon>
        <taxon>Tracheophyta</taxon>
        <taxon>Spermatophyta</taxon>
        <taxon>Magnoliopsida</taxon>
        <taxon>eudicotyledons</taxon>
        <taxon>Gunneridae</taxon>
        <taxon>Pentapetalae</taxon>
        <taxon>rosids</taxon>
        <taxon>fabids</taxon>
        <taxon>Fabales</taxon>
        <taxon>Fabaceae</taxon>
        <taxon>Papilionoideae</taxon>
        <taxon>50 kb inversion clade</taxon>
        <taxon>NPAAA clade</taxon>
        <taxon>Hologalegina</taxon>
        <taxon>IRL clade</taxon>
        <taxon>Trifolieae</taxon>
        <taxon>Medicago</taxon>
    </lineage>
</organism>
<dbReference type="PANTHER" id="PTHR31672">
    <property type="entry name" value="BNACNNG10540D PROTEIN"/>
    <property type="match status" value="1"/>
</dbReference>
<name>G7KLX9_MEDTR</name>
<dbReference type="PROSITE" id="PS50181">
    <property type="entry name" value="FBOX"/>
    <property type="match status" value="1"/>
</dbReference>
<dbReference type="eggNOG" id="ENOG502QUVH">
    <property type="taxonomic scope" value="Eukaryota"/>
</dbReference>
<dbReference type="EMBL" id="CM001222">
    <property type="protein sequence ID" value="AES75691.1"/>
    <property type="molecule type" value="Genomic_DNA"/>
</dbReference>
<gene>
    <name evidence="4" type="primary">11438147</name>
    <name evidence="2" type="ordered locus">MTR_6g055210</name>
    <name evidence="3" type="ORF">MtrunA17_Chr6g0470791</name>
</gene>
<dbReference type="STRING" id="3880.G7KLX9"/>
<dbReference type="InterPro" id="IPR036047">
    <property type="entry name" value="F-box-like_dom_sf"/>
</dbReference>
<dbReference type="PaxDb" id="3880-AES75691"/>
<dbReference type="InterPro" id="IPR050796">
    <property type="entry name" value="SCF_F-box_component"/>
</dbReference>
<dbReference type="Gene3D" id="1.20.1280.50">
    <property type="match status" value="1"/>
</dbReference>
<evidence type="ECO:0000313" key="2">
    <source>
        <dbReference type="EMBL" id="AES75691.1"/>
    </source>
</evidence>
<dbReference type="AlphaFoldDB" id="G7KLX9"/>
<evidence type="ECO:0000313" key="4">
    <source>
        <dbReference type="EnsemblPlants" id="AES75691"/>
    </source>
</evidence>
<dbReference type="InterPro" id="IPR017451">
    <property type="entry name" value="F-box-assoc_interact_dom"/>
</dbReference>
<reference evidence="2 5" key="2">
    <citation type="journal article" date="2014" name="BMC Genomics">
        <title>An improved genome release (version Mt4.0) for the model legume Medicago truncatula.</title>
        <authorList>
            <person name="Tang H."/>
            <person name="Krishnakumar V."/>
            <person name="Bidwell S."/>
            <person name="Rosen B."/>
            <person name="Chan A."/>
            <person name="Zhou S."/>
            <person name="Gentzbittel L."/>
            <person name="Childs K.L."/>
            <person name="Yandell M."/>
            <person name="Gundlach H."/>
            <person name="Mayer K.F."/>
            <person name="Schwartz D.C."/>
            <person name="Town C.D."/>
        </authorList>
    </citation>
    <scope>GENOME REANNOTATION</scope>
    <source>
        <strain evidence="4 5">cv. Jemalong A17</strain>
    </source>
</reference>
<dbReference type="Proteomes" id="UP000002051">
    <property type="component" value="Chromosome 6"/>
</dbReference>
<protein>
    <submittedName>
        <fullName evidence="2">F-box protein interaction domain protein</fullName>
    </submittedName>
    <submittedName>
        <fullName evidence="3">Putative F-box domain-containing protein</fullName>
    </submittedName>
</protein>
<feature type="domain" description="F-box" evidence="1">
    <location>
        <begin position="16"/>
        <end position="62"/>
    </location>
</feature>
<accession>G7KLX9</accession>
<evidence type="ECO:0000259" key="1">
    <source>
        <dbReference type="PROSITE" id="PS50181"/>
    </source>
</evidence>